<evidence type="ECO:0000256" key="2">
    <source>
        <dbReference type="ARBA" id="ARBA00035880"/>
    </source>
</evidence>
<evidence type="ECO:0000256" key="1">
    <source>
        <dbReference type="ARBA" id="ARBA00022801"/>
    </source>
</evidence>
<dbReference type="InterPro" id="IPR006683">
    <property type="entry name" value="Thioestr_dom"/>
</dbReference>
<dbReference type="EC" id="3.1.2.20" evidence="5"/>
<keyword evidence="1" id="KW-0378">Hydrolase</keyword>
<sequence length="139" mass="14990">MSDDLTAIGQQILASQPFSQLLKAQISEFRQGYAELRLNISPELTQQFGFVHGGVLSYAADNAITFAGGSVLGLEVVTAEYKINYVKPAQGQELIARASVLSSGSRQAVCQCLVYCRDEQNETLVAVAQGTIMTLSSKR</sequence>
<dbReference type="Proteomes" id="UP001428290">
    <property type="component" value="Unassembled WGS sequence"/>
</dbReference>
<evidence type="ECO:0000256" key="4">
    <source>
        <dbReference type="ARBA" id="ARBA00038381"/>
    </source>
</evidence>
<comment type="catalytic activity">
    <reaction evidence="2">
        <text>a fatty acyl-CoA + H2O = a fatty acid + CoA + H(+)</text>
        <dbReference type="Rhea" id="RHEA:16781"/>
        <dbReference type="ChEBI" id="CHEBI:15377"/>
        <dbReference type="ChEBI" id="CHEBI:15378"/>
        <dbReference type="ChEBI" id="CHEBI:28868"/>
        <dbReference type="ChEBI" id="CHEBI:57287"/>
        <dbReference type="ChEBI" id="CHEBI:77636"/>
        <dbReference type="EC" id="3.1.2.20"/>
    </reaction>
</comment>
<reference evidence="9 10" key="1">
    <citation type="submission" date="2024-02" db="EMBL/GenBank/DDBJ databases">
        <title>Herpetosiphon gulosus NBRC 112829.</title>
        <authorList>
            <person name="Ichikawa N."/>
            <person name="Katano-Makiyama Y."/>
            <person name="Hidaka K."/>
        </authorList>
    </citation>
    <scope>NUCLEOTIDE SEQUENCE [LARGE SCALE GENOMIC DNA]</scope>
    <source>
        <strain evidence="9 10">NBRC 112829</strain>
    </source>
</reference>
<dbReference type="RefSeq" id="WP_345721062.1">
    <property type="nucleotide sequence ID" value="NZ_BAABRU010000004.1"/>
</dbReference>
<protein>
    <recommendedName>
        <fullName evidence="6">Medium/long-chain acyl-CoA thioesterase YigI</fullName>
        <ecNumber evidence="5">3.1.2.20</ecNumber>
    </recommendedName>
</protein>
<dbReference type="PANTHER" id="PTHR43240">
    <property type="entry name" value="1,4-DIHYDROXY-2-NAPHTHOYL-COA THIOESTERASE 1"/>
    <property type="match status" value="1"/>
</dbReference>
<feature type="domain" description="Thioesterase" evidence="8">
    <location>
        <begin position="48"/>
        <end position="120"/>
    </location>
</feature>
<dbReference type="NCBIfam" id="TIGR00369">
    <property type="entry name" value="unchar_dom_1"/>
    <property type="match status" value="1"/>
</dbReference>
<dbReference type="CDD" id="cd03443">
    <property type="entry name" value="PaaI_thioesterase"/>
    <property type="match status" value="1"/>
</dbReference>
<evidence type="ECO:0000256" key="6">
    <source>
        <dbReference type="ARBA" id="ARBA00040062"/>
    </source>
</evidence>
<dbReference type="SUPFAM" id="SSF54637">
    <property type="entry name" value="Thioesterase/thiol ester dehydrase-isomerase"/>
    <property type="match status" value="1"/>
</dbReference>
<comment type="similarity">
    <text evidence="4">Belongs to the YigI thioesterase family.</text>
</comment>
<dbReference type="InterPro" id="IPR003736">
    <property type="entry name" value="PAAI_dom"/>
</dbReference>
<evidence type="ECO:0000313" key="10">
    <source>
        <dbReference type="Proteomes" id="UP001428290"/>
    </source>
</evidence>
<comment type="caution">
    <text evidence="9">The sequence shown here is derived from an EMBL/GenBank/DDBJ whole genome shotgun (WGS) entry which is preliminary data.</text>
</comment>
<keyword evidence="10" id="KW-1185">Reference proteome</keyword>
<evidence type="ECO:0000313" key="9">
    <source>
        <dbReference type="EMBL" id="GAA5527423.1"/>
    </source>
</evidence>
<organism evidence="9 10">
    <name type="scientific">Herpetosiphon gulosus</name>
    <dbReference type="NCBI Taxonomy" id="1973496"/>
    <lineage>
        <taxon>Bacteria</taxon>
        <taxon>Bacillati</taxon>
        <taxon>Chloroflexota</taxon>
        <taxon>Chloroflexia</taxon>
        <taxon>Herpetosiphonales</taxon>
        <taxon>Herpetosiphonaceae</taxon>
        <taxon>Herpetosiphon</taxon>
    </lineage>
</organism>
<dbReference type="Gene3D" id="3.10.129.10">
    <property type="entry name" value="Hotdog Thioesterase"/>
    <property type="match status" value="1"/>
</dbReference>
<evidence type="ECO:0000259" key="8">
    <source>
        <dbReference type="Pfam" id="PF03061"/>
    </source>
</evidence>
<dbReference type="Pfam" id="PF03061">
    <property type="entry name" value="4HBT"/>
    <property type="match status" value="1"/>
</dbReference>
<dbReference type="PANTHER" id="PTHR43240:SF20">
    <property type="entry name" value="MEDIUM_LONG-CHAIN ACYL-COA THIOESTERASE YIGI"/>
    <property type="match status" value="1"/>
</dbReference>
<evidence type="ECO:0000256" key="7">
    <source>
        <dbReference type="ARBA" id="ARBA00048062"/>
    </source>
</evidence>
<evidence type="ECO:0000256" key="3">
    <source>
        <dbReference type="ARBA" id="ARBA00036002"/>
    </source>
</evidence>
<dbReference type="InterPro" id="IPR029069">
    <property type="entry name" value="HotDog_dom_sf"/>
</dbReference>
<comment type="catalytic activity">
    <reaction evidence="3">
        <text>a long-chain fatty acyl-CoA + H2O = a long-chain fatty acid + CoA + H(+)</text>
        <dbReference type="Rhea" id="RHEA:67680"/>
        <dbReference type="ChEBI" id="CHEBI:15377"/>
        <dbReference type="ChEBI" id="CHEBI:15378"/>
        <dbReference type="ChEBI" id="CHEBI:57287"/>
        <dbReference type="ChEBI" id="CHEBI:57560"/>
        <dbReference type="ChEBI" id="CHEBI:83139"/>
    </reaction>
</comment>
<gene>
    <name evidence="9" type="ORF">Hgul01_01209</name>
</gene>
<comment type="catalytic activity">
    <reaction evidence="7">
        <text>a medium-chain fatty acyl-CoA + H2O = a medium-chain fatty acid + CoA + H(+)</text>
        <dbReference type="Rhea" id="RHEA:68184"/>
        <dbReference type="ChEBI" id="CHEBI:15377"/>
        <dbReference type="ChEBI" id="CHEBI:15378"/>
        <dbReference type="ChEBI" id="CHEBI:57287"/>
        <dbReference type="ChEBI" id="CHEBI:59558"/>
        <dbReference type="ChEBI" id="CHEBI:90546"/>
    </reaction>
</comment>
<dbReference type="EMBL" id="BAABRU010000004">
    <property type="protein sequence ID" value="GAA5527423.1"/>
    <property type="molecule type" value="Genomic_DNA"/>
</dbReference>
<evidence type="ECO:0000256" key="5">
    <source>
        <dbReference type="ARBA" id="ARBA00038894"/>
    </source>
</evidence>
<proteinExistence type="inferred from homology"/>
<accession>A0ABP9WYP4</accession>
<name>A0ABP9WYP4_9CHLR</name>